<dbReference type="VEuPathDB" id="VectorBase:ISCW013695"/>
<dbReference type="HOGENOM" id="CLU_3052696_0_0_1"/>
<reference evidence="1 3" key="1">
    <citation type="submission" date="2008-03" db="EMBL/GenBank/DDBJ databases">
        <title>Annotation of Ixodes scapularis.</title>
        <authorList>
            <consortium name="Ixodes scapularis Genome Project Consortium"/>
            <person name="Caler E."/>
            <person name="Hannick L.I."/>
            <person name="Bidwell S."/>
            <person name="Joardar V."/>
            <person name="Thiagarajan M."/>
            <person name="Amedeo P."/>
            <person name="Galinsky K.J."/>
            <person name="Schobel S."/>
            <person name="Inman J."/>
            <person name="Hostetler J."/>
            <person name="Miller J."/>
            <person name="Hammond M."/>
            <person name="Megy K."/>
            <person name="Lawson D."/>
            <person name="Kodira C."/>
            <person name="Sutton G."/>
            <person name="Meyer J."/>
            <person name="Hill C.A."/>
            <person name="Birren B."/>
            <person name="Nene V."/>
            <person name="Collins F."/>
            <person name="Alarcon-Chaidez F."/>
            <person name="Wikel S."/>
            <person name="Strausberg R."/>
        </authorList>
    </citation>
    <scope>NUCLEOTIDE SEQUENCE [LARGE SCALE GENOMIC DNA]</scope>
    <source>
        <strain evidence="3">Wikel</strain>
        <strain evidence="1">Wikel colony</strain>
    </source>
</reference>
<reference evidence="2" key="2">
    <citation type="submission" date="2020-05" db="UniProtKB">
        <authorList>
            <consortium name="EnsemblMetazoa"/>
        </authorList>
    </citation>
    <scope>IDENTIFICATION</scope>
    <source>
        <strain evidence="2">wikel</strain>
    </source>
</reference>
<dbReference type="EMBL" id="ABJB010922404">
    <property type="status" value="NOT_ANNOTATED_CDS"/>
    <property type="molecule type" value="Genomic_DNA"/>
</dbReference>
<accession>B7QK17</accession>
<name>B7QK17_IXOSC</name>
<evidence type="ECO:0000313" key="1">
    <source>
        <dbReference type="EMBL" id="EEC19189.1"/>
    </source>
</evidence>
<evidence type="ECO:0000313" key="3">
    <source>
        <dbReference type="Proteomes" id="UP000001555"/>
    </source>
</evidence>
<organism>
    <name type="scientific">Ixodes scapularis</name>
    <name type="common">Black-legged tick</name>
    <name type="synonym">Deer tick</name>
    <dbReference type="NCBI Taxonomy" id="6945"/>
    <lineage>
        <taxon>Eukaryota</taxon>
        <taxon>Metazoa</taxon>
        <taxon>Ecdysozoa</taxon>
        <taxon>Arthropoda</taxon>
        <taxon>Chelicerata</taxon>
        <taxon>Arachnida</taxon>
        <taxon>Acari</taxon>
        <taxon>Parasitiformes</taxon>
        <taxon>Ixodida</taxon>
        <taxon>Ixodoidea</taxon>
        <taxon>Ixodidae</taxon>
        <taxon>Ixodinae</taxon>
        <taxon>Ixodes</taxon>
    </lineage>
</organism>
<evidence type="ECO:0000313" key="2">
    <source>
        <dbReference type="EnsemblMetazoa" id="ISCW013695-PA"/>
    </source>
</evidence>
<proteinExistence type="predicted"/>
<dbReference type="EnsemblMetazoa" id="ISCW013695-RA">
    <property type="protein sequence ID" value="ISCW013695-PA"/>
    <property type="gene ID" value="ISCW013695"/>
</dbReference>
<dbReference type="Proteomes" id="UP000001555">
    <property type="component" value="Unassembled WGS sequence"/>
</dbReference>
<sequence length="54" mass="6116">MSRRQPRAKWSCQGPVDSGLPKAHLFRRARHGNWVVSLYAVALDAPTTITLHVY</sequence>
<dbReference type="VEuPathDB" id="VectorBase:ISCI013695"/>
<keyword evidence="3" id="KW-1185">Reference proteome</keyword>
<dbReference type="AlphaFoldDB" id="B7QK17"/>
<protein>
    <submittedName>
        <fullName evidence="1 2">Uncharacterized protein</fullName>
    </submittedName>
</protein>
<dbReference type="PaxDb" id="6945-B7QK17"/>
<dbReference type="InParanoid" id="B7QK17"/>
<gene>
    <name evidence="1" type="ORF">IscW_ISCW013695</name>
</gene>
<dbReference type="EMBL" id="DS956103">
    <property type="protein sequence ID" value="EEC19189.1"/>
    <property type="molecule type" value="Genomic_DNA"/>
</dbReference>